<evidence type="ECO:0000256" key="3">
    <source>
        <dbReference type="ARBA" id="ARBA00023315"/>
    </source>
</evidence>
<protein>
    <submittedName>
        <fullName evidence="6">1-acyl-sn-glycerol-3-phosphate acyltransferase</fullName>
    </submittedName>
</protein>
<dbReference type="PANTHER" id="PTHR10434:SF11">
    <property type="entry name" value="1-ACYL-SN-GLYCEROL-3-PHOSPHATE ACYLTRANSFERASE"/>
    <property type="match status" value="1"/>
</dbReference>
<keyword evidence="4" id="KW-0472">Membrane</keyword>
<accession>A0A5C1QRM3</accession>
<dbReference type="GO" id="GO:0003841">
    <property type="term" value="F:1-acylglycerol-3-phosphate O-acyltransferase activity"/>
    <property type="evidence" value="ECO:0007669"/>
    <property type="project" value="TreeGrafter"/>
</dbReference>
<reference evidence="6 7" key="1">
    <citation type="submission" date="2019-02" db="EMBL/GenBank/DDBJ databases">
        <title>Complete Genome Sequence and Methylome Analysis of free living Spirochaetas.</title>
        <authorList>
            <person name="Fomenkov A."/>
            <person name="Dubinina G."/>
            <person name="Leshcheva N."/>
            <person name="Mikheeva N."/>
            <person name="Grabovich M."/>
            <person name="Vincze T."/>
            <person name="Roberts R.J."/>
        </authorList>
    </citation>
    <scope>NUCLEOTIDE SEQUENCE [LARGE SCALE GENOMIC DNA]</scope>
    <source>
        <strain evidence="6 7">K2</strain>
    </source>
</reference>
<evidence type="ECO:0000256" key="4">
    <source>
        <dbReference type="SAM" id="Phobius"/>
    </source>
</evidence>
<dbReference type="EMBL" id="CP036150">
    <property type="protein sequence ID" value="QEN08732.1"/>
    <property type="molecule type" value="Genomic_DNA"/>
</dbReference>
<evidence type="ECO:0000259" key="5">
    <source>
        <dbReference type="SMART" id="SM00563"/>
    </source>
</evidence>
<keyword evidence="2 6" id="KW-0808">Transferase</keyword>
<keyword evidence="4" id="KW-0812">Transmembrane</keyword>
<evidence type="ECO:0000313" key="6">
    <source>
        <dbReference type="EMBL" id="QEN08732.1"/>
    </source>
</evidence>
<dbReference type="CDD" id="cd07989">
    <property type="entry name" value="LPLAT_AGPAT-like"/>
    <property type="match status" value="1"/>
</dbReference>
<dbReference type="OrthoDB" id="9803035at2"/>
<dbReference type="Proteomes" id="UP000324209">
    <property type="component" value="Chromosome"/>
</dbReference>
<keyword evidence="3 6" id="KW-0012">Acyltransferase</keyword>
<dbReference type="GO" id="GO:0006654">
    <property type="term" value="P:phosphatidic acid biosynthetic process"/>
    <property type="evidence" value="ECO:0007669"/>
    <property type="project" value="TreeGrafter"/>
</dbReference>
<evidence type="ECO:0000256" key="2">
    <source>
        <dbReference type="ARBA" id="ARBA00022679"/>
    </source>
</evidence>
<dbReference type="SUPFAM" id="SSF69593">
    <property type="entry name" value="Glycerol-3-phosphate (1)-acyltransferase"/>
    <property type="match status" value="1"/>
</dbReference>
<dbReference type="RefSeq" id="WP_149486813.1">
    <property type="nucleotide sequence ID" value="NZ_CP036150.1"/>
</dbReference>
<keyword evidence="4" id="KW-1133">Transmembrane helix</keyword>
<dbReference type="KEGG" id="ock:EXM22_12300"/>
<dbReference type="PANTHER" id="PTHR10434">
    <property type="entry name" value="1-ACYL-SN-GLYCEROL-3-PHOSPHATE ACYLTRANSFERASE"/>
    <property type="match status" value="1"/>
</dbReference>
<proteinExistence type="predicted"/>
<dbReference type="Pfam" id="PF01553">
    <property type="entry name" value="Acyltransferase"/>
    <property type="match status" value="1"/>
</dbReference>
<evidence type="ECO:0000256" key="1">
    <source>
        <dbReference type="ARBA" id="ARBA00005189"/>
    </source>
</evidence>
<dbReference type="SMART" id="SM00563">
    <property type="entry name" value="PlsC"/>
    <property type="match status" value="1"/>
</dbReference>
<organism evidence="6 7">
    <name type="scientific">Oceanispirochaeta crateris</name>
    <dbReference type="NCBI Taxonomy" id="2518645"/>
    <lineage>
        <taxon>Bacteria</taxon>
        <taxon>Pseudomonadati</taxon>
        <taxon>Spirochaetota</taxon>
        <taxon>Spirochaetia</taxon>
        <taxon>Spirochaetales</taxon>
        <taxon>Spirochaetaceae</taxon>
        <taxon>Oceanispirochaeta</taxon>
    </lineage>
</organism>
<dbReference type="InterPro" id="IPR002123">
    <property type="entry name" value="Plipid/glycerol_acylTrfase"/>
</dbReference>
<comment type="pathway">
    <text evidence="1">Lipid metabolism.</text>
</comment>
<gene>
    <name evidence="6" type="ORF">EXM22_12300</name>
</gene>
<dbReference type="AlphaFoldDB" id="A0A5C1QRM3"/>
<feature type="domain" description="Phospholipid/glycerol acyltransferase" evidence="5">
    <location>
        <begin position="59"/>
        <end position="172"/>
    </location>
</feature>
<feature type="transmembrane region" description="Helical" evidence="4">
    <location>
        <begin position="20"/>
        <end position="42"/>
    </location>
</feature>
<evidence type="ECO:0000313" key="7">
    <source>
        <dbReference type="Proteomes" id="UP000324209"/>
    </source>
</evidence>
<name>A0A5C1QRM3_9SPIO</name>
<keyword evidence="7" id="KW-1185">Reference proteome</keyword>
<sequence>MTGLGNSKNHLFRINHTRAFRVLVFFANLITAVFWRPFFYVYSGLRIYGKNYLKETPKGIIISNHCLNLDAYYIGSTTWPRTTWYAVEANNVLRKDVGWLHRINGAFGIYDTYPMSIASSVKQSMTRNEYVTIFPEGKMTYRGQKLLPFNKGAFYLALENEVPIIPIAVVLYGNRFIRHSPWVPARVHIHILPPIPTAGLVKPGESLKKKSSELADQVRDLIQGKIDQEGGHVDLEIDRIKGFT</sequence>